<proteinExistence type="inferred from homology"/>
<gene>
    <name evidence="12" type="primary">LOC106821534</name>
</gene>
<dbReference type="PRINTS" id="PR01179">
    <property type="entry name" value="ODADCRBXLASE"/>
</dbReference>
<dbReference type="Pfam" id="PF02784">
    <property type="entry name" value="Orn_Arg_deC_N"/>
    <property type="match status" value="1"/>
</dbReference>
<dbReference type="EC" id="4.1.1.17" evidence="7"/>
<reference evidence="12" key="1">
    <citation type="submission" date="2025-08" db="UniProtKB">
        <authorList>
            <consortium name="RefSeq"/>
        </authorList>
    </citation>
    <scope>IDENTIFICATION</scope>
</reference>
<dbReference type="InterPro" id="IPR009006">
    <property type="entry name" value="Ala_racemase/Decarboxylase_C"/>
</dbReference>
<dbReference type="GeneID" id="106821534"/>
<dbReference type="PANTHER" id="PTHR11482:SF6">
    <property type="entry name" value="ORNITHINE DECARBOXYLASE 1-RELATED"/>
    <property type="match status" value="1"/>
</dbReference>
<dbReference type="PANTHER" id="PTHR11482">
    <property type="entry name" value="ARGININE/DIAMINOPIMELATE/ORNITHINE DECARBOXYLASE"/>
    <property type="match status" value="1"/>
</dbReference>
<dbReference type="SUPFAM" id="SSF51419">
    <property type="entry name" value="PLP-binding barrel"/>
    <property type="match status" value="1"/>
</dbReference>
<evidence type="ECO:0000256" key="2">
    <source>
        <dbReference type="ARBA" id="ARBA00008872"/>
    </source>
</evidence>
<evidence type="ECO:0000256" key="6">
    <source>
        <dbReference type="ARBA" id="ARBA00034115"/>
    </source>
</evidence>
<keyword evidence="11" id="KW-1185">Reference proteome</keyword>
<dbReference type="CDD" id="cd00622">
    <property type="entry name" value="PLPDE_III_ODC"/>
    <property type="match status" value="1"/>
</dbReference>
<evidence type="ECO:0000313" key="12">
    <source>
        <dbReference type="RefSeq" id="XP_014681873.1"/>
    </source>
</evidence>
<comment type="cofactor">
    <cofactor evidence="1">
        <name>pyridoxal 5'-phosphate</name>
        <dbReference type="ChEBI" id="CHEBI:597326"/>
    </cofactor>
</comment>
<evidence type="ECO:0000259" key="10">
    <source>
        <dbReference type="Pfam" id="PF02784"/>
    </source>
</evidence>
<comment type="catalytic activity">
    <reaction evidence="9">
        <text>L-ornithine + H(+) = putrescine + CO2</text>
        <dbReference type="Rhea" id="RHEA:22964"/>
        <dbReference type="ChEBI" id="CHEBI:15378"/>
        <dbReference type="ChEBI" id="CHEBI:16526"/>
        <dbReference type="ChEBI" id="CHEBI:46911"/>
        <dbReference type="ChEBI" id="CHEBI:326268"/>
        <dbReference type="EC" id="4.1.1.17"/>
    </reaction>
</comment>
<comment type="subunit">
    <text evidence="8">Homodimer. Only the dimer is catalytically active, as the active sites are constructed of residues from both monomers.</text>
</comment>
<dbReference type="Gene3D" id="3.20.20.10">
    <property type="entry name" value="Alanine racemase"/>
    <property type="match status" value="1"/>
</dbReference>
<sequence length="451" mass="49703">MQLEVNSSSVCTLDVPAYIAEMIQRVVNTSGMDSHFFVIDLNDIVRKYREWQQKMPRVEPFYAMKCNDTPGVLRLIADLGVNFDCASKKEMSTVLDLGVSPERVIFASPCKIASHVKYAAEHDVAMTTFDNEHELYKIKRLHPGAKLVIRITTDDSKAQCPLSIKFGAKLADTRRLLTIARQLELNVIGVSFHVGSGSSDASAWSVAIRDAKRVFEEADEVGYAFSLLDIGGGYPGDRNASIDFDDICNEVNASLDEHFPEGCGVRLIAEPGRYMVASAFTLVVNVHSKDVDVTWNKETGTKTVKNKLYVNDGIYGSFNCLMFDHARVFPALFKADMGKPVYHTSVWGPSCDGLDCILKDVLLPDLDIGSWLIFENMGAYTVAAASCFNGFPKPINYYIEPTEEKQGGHDLGEMREGHDLGEMRAGHGIGEVIPCNVVPAVHCRVGIMPSA</sequence>
<protein>
    <recommendedName>
        <fullName evidence="7">ornithine decarboxylase</fullName>
        <ecNumber evidence="7">4.1.1.17</ecNumber>
    </recommendedName>
</protein>
<dbReference type="SUPFAM" id="SSF50621">
    <property type="entry name" value="Alanine racemase C-terminal domain-like"/>
    <property type="match status" value="1"/>
</dbReference>
<comment type="pathway">
    <text evidence="6">Amine and polyamine biosynthesis; putrescine biosynthesis via L-ornithine pathway; putrescine from L-ornithine: step 1/1.</text>
</comment>
<dbReference type="Gene3D" id="2.40.37.10">
    <property type="entry name" value="Lyase, Ornithine Decarboxylase, Chain A, domain 1"/>
    <property type="match status" value="1"/>
</dbReference>
<evidence type="ECO:0000256" key="9">
    <source>
        <dbReference type="ARBA" id="ARBA00049127"/>
    </source>
</evidence>
<name>A0ABM1FBQ2_PRICU</name>
<evidence type="ECO:0000256" key="7">
    <source>
        <dbReference type="ARBA" id="ARBA00034138"/>
    </source>
</evidence>
<dbReference type="InterPro" id="IPR000183">
    <property type="entry name" value="Orn/DAP/Arg_de-COase"/>
</dbReference>
<keyword evidence="4" id="KW-0620">Polyamine biosynthesis</keyword>
<dbReference type="InterPro" id="IPR022653">
    <property type="entry name" value="De-COase2_pyr-phos_BS"/>
</dbReference>
<evidence type="ECO:0000256" key="4">
    <source>
        <dbReference type="ARBA" id="ARBA00023115"/>
    </source>
</evidence>
<dbReference type="InterPro" id="IPR029066">
    <property type="entry name" value="PLP-binding_barrel"/>
</dbReference>
<dbReference type="PROSITE" id="PS00878">
    <property type="entry name" value="ODR_DC_2_1"/>
    <property type="match status" value="1"/>
</dbReference>
<keyword evidence="3" id="KW-0663">Pyridoxal phosphate</keyword>
<feature type="domain" description="Orn/DAP/Arg decarboxylase 2 N-terminal" evidence="10">
    <location>
        <begin position="42"/>
        <end position="277"/>
    </location>
</feature>
<evidence type="ECO:0000256" key="3">
    <source>
        <dbReference type="ARBA" id="ARBA00022898"/>
    </source>
</evidence>
<dbReference type="PRINTS" id="PR01182">
    <property type="entry name" value="ORNDCRBXLASE"/>
</dbReference>
<comment type="similarity">
    <text evidence="2">Belongs to the Orn/Lys/Arg decarboxylase class-II family.</text>
</comment>
<accession>A0ABM1FBQ2</accession>
<dbReference type="InterPro" id="IPR002433">
    <property type="entry name" value="Orn_de-COase"/>
</dbReference>
<evidence type="ECO:0000256" key="5">
    <source>
        <dbReference type="ARBA" id="ARBA00023239"/>
    </source>
</evidence>
<evidence type="ECO:0000256" key="8">
    <source>
        <dbReference type="ARBA" id="ARBA00046672"/>
    </source>
</evidence>
<dbReference type="RefSeq" id="XP_014681873.1">
    <property type="nucleotide sequence ID" value="XM_014826387.1"/>
</dbReference>
<evidence type="ECO:0000313" key="11">
    <source>
        <dbReference type="Proteomes" id="UP000695022"/>
    </source>
</evidence>
<evidence type="ECO:0000256" key="1">
    <source>
        <dbReference type="ARBA" id="ARBA00001933"/>
    </source>
</evidence>
<dbReference type="InterPro" id="IPR022644">
    <property type="entry name" value="De-COase2_N"/>
</dbReference>
<keyword evidence="5" id="KW-0456">Lyase</keyword>
<dbReference type="Proteomes" id="UP000695022">
    <property type="component" value="Unplaced"/>
</dbReference>
<organism evidence="11 12">
    <name type="scientific">Priapulus caudatus</name>
    <name type="common">Priapulid worm</name>
    <dbReference type="NCBI Taxonomy" id="37621"/>
    <lineage>
        <taxon>Eukaryota</taxon>
        <taxon>Metazoa</taxon>
        <taxon>Ecdysozoa</taxon>
        <taxon>Scalidophora</taxon>
        <taxon>Priapulida</taxon>
        <taxon>Priapulimorpha</taxon>
        <taxon>Priapulimorphida</taxon>
        <taxon>Priapulidae</taxon>
        <taxon>Priapulus</taxon>
    </lineage>
</organism>